<evidence type="ECO:0000313" key="1">
    <source>
        <dbReference type="EMBL" id="AOW00143.1"/>
    </source>
</evidence>
<dbReference type="EMBL" id="CP017553">
    <property type="protein sequence ID" value="AOW00143.1"/>
    <property type="molecule type" value="Genomic_DNA"/>
</dbReference>
<dbReference type="VEuPathDB" id="FungiDB:YALI1_A02022g"/>
<sequence>MLYIFMASLYTHTTQKHPTLFGKKRSRTLQVAAMRLRGTRSYCRLQKKNQACEVVGSDMMNDSTVCTVPDGSTSDLSII</sequence>
<evidence type="ECO:0000313" key="2">
    <source>
        <dbReference type="Proteomes" id="UP000182444"/>
    </source>
</evidence>
<gene>
    <name evidence="1" type="ORF">YALI1_A02022g</name>
</gene>
<reference evidence="1 2" key="1">
    <citation type="journal article" date="2016" name="PLoS ONE">
        <title>Sequence Assembly of Yarrowia lipolytica Strain W29/CLIB89 Shows Transposable Element Diversity.</title>
        <authorList>
            <person name="Magnan C."/>
            <person name="Yu J."/>
            <person name="Chang I."/>
            <person name="Jahn E."/>
            <person name="Kanomata Y."/>
            <person name="Wu J."/>
            <person name="Zeller M."/>
            <person name="Oakes M."/>
            <person name="Baldi P."/>
            <person name="Sandmeyer S."/>
        </authorList>
    </citation>
    <scope>NUCLEOTIDE SEQUENCE [LARGE SCALE GENOMIC DNA]</scope>
    <source>
        <strain evidence="2">CLIB89(W29)</strain>
    </source>
</reference>
<accession>A0A1D8N3D3</accession>
<name>A0A1D8N3D3_YARLL</name>
<dbReference type="AlphaFoldDB" id="A0A1D8N3D3"/>
<organism evidence="1 2">
    <name type="scientific">Yarrowia lipolytica</name>
    <name type="common">Candida lipolytica</name>
    <dbReference type="NCBI Taxonomy" id="4952"/>
    <lineage>
        <taxon>Eukaryota</taxon>
        <taxon>Fungi</taxon>
        <taxon>Dikarya</taxon>
        <taxon>Ascomycota</taxon>
        <taxon>Saccharomycotina</taxon>
        <taxon>Dipodascomycetes</taxon>
        <taxon>Dipodascales</taxon>
        <taxon>Dipodascales incertae sedis</taxon>
        <taxon>Yarrowia</taxon>
    </lineage>
</organism>
<proteinExistence type="predicted"/>
<dbReference type="GeneID" id="94582270"/>
<dbReference type="RefSeq" id="XP_068137712.1">
    <property type="nucleotide sequence ID" value="XM_068281611.1"/>
</dbReference>
<dbReference type="Proteomes" id="UP000182444">
    <property type="component" value="Chromosome 1A"/>
</dbReference>
<protein>
    <submittedName>
        <fullName evidence="1">Uncharacterized protein</fullName>
    </submittedName>
</protein>